<feature type="repeat" description="PPR" evidence="3">
    <location>
        <begin position="326"/>
        <end position="360"/>
    </location>
</feature>
<dbReference type="EMBL" id="GISG01234136">
    <property type="protein sequence ID" value="MBA4667054.1"/>
    <property type="molecule type" value="Transcribed_RNA"/>
</dbReference>
<evidence type="ECO:0000256" key="2">
    <source>
        <dbReference type="ARBA" id="ARBA00022737"/>
    </source>
</evidence>
<dbReference type="GO" id="GO:0009507">
    <property type="term" value="C:chloroplast"/>
    <property type="evidence" value="ECO:0007669"/>
    <property type="project" value="TreeGrafter"/>
</dbReference>
<dbReference type="EMBL" id="GISG01234139">
    <property type="protein sequence ID" value="MBA4667056.1"/>
    <property type="molecule type" value="Transcribed_RNA"/>
</dbReference>
<evidence type="ECO:0000256" key="1">
    <source>
        <dbReference type="ARBA" id="ARBA00007626"/>
    </source>
</evidence>
<dbReference type="EMBL" id="GISG01234134">
    <property type="protein sequence ID" value="MBA4667052.1"/>
    <property type="molecule type" value="Transcribed_RNA"/>
</dbReference>
<dbReference type="InterPro" id="IPR011990">
    <property type="entry name" value="TPR-like_helical_dom_sf"/>
</dbReference>
<keyword evidence="2" id="KW-0677">Repeat</keyword>
<dbReference type="EMBL" id="GISG01234135">
    <property type="protein sequence ID" value="MBA4667053.1"/>
    <property type="molecule type" value="Transcribed_RNA"/>
</dbReference>
<evidence type="ECO:0000256" key="3">
    <source>
        <dbReference type="PROSITE-ProRule" id="PRU00708"/>
    </source>
</evidence>
<comment type="similarity">
    <text evidence="1">Belongs to the PPR family. P subfamily.</text>
</comment>
<dbReference type="GO" id="GO:0031930">
    <property type="term" value="P:mitochondria-nucleus signaling pathway"/>
    <property type="evidence" value="ECO:0007669"/>
    <property type="project" value="TreeGrafter"/>
</dbReference>
<name>A0A7C9AG70_OPUST</name>
<dbReference type="GO" id="GO:0010019">
    <property type="term" value="P:chloroplast-nucleus signaling pathway"/>
    <property type="evidence" value="ECO:0007669"/>
    <property type="project" value="TreeGrafter"/>
</dbReference>
<dbReference type="InterPro" id="IPR002885">
    <property type="entry name" value="PPR_rpt"/>
</dbReference>
<dbReference type="PROSITE" id="PS51375">
    <property type="entry name" value="PPR"/>
    <property type="match status" value="3"/>
</dbReference>
<evidence type="ECO:0000313" key="4">
    <source>
        <dbReference type="EMBL" id="MBA4667054.1"/>
    </source>
</evidence>
<proteinExistence type="inferred from homology"/>
<dbReference type="Pfam" id="PF01535">
    <property type="entry name" value="PPR"/>
    <property type="match status" value="2"/>
</dbReference>
<dbReference type="PANTHER" id="PTHR47936:SF1">
    <property type="entry name" value="PENTATRICOPEPTIDE REPEAT-CONTAINING PROTEIN GUN1, CHLOROPLASTIC"/>
    <property type="match status" value="1"/>
</dbReference>
<dbReference type="NCBIfam" id="TIGR00756">
    <property type="entry name" value="PPR"/>
    <property type="match status" value="6"/>
</dbReference>
<reference evidence="4" key="2">
    <citation type="submission" date="2020-07" db="EMBL/GenBank/DDBJ databases">
        <authorList>
            <person name="Vera ALvarez R."/>
            <person name="Arias-Moreno D.M."/>
            <person name="Jimenez-Jacinto V."/>
            <person name="Jimenez-Bremont J.F."/>
            <person name="Swaminathan K."/>
            <person name="Moose S.P."/>
            <person name="Guerrero-Gonzalez M.L."/>
            <person name="Marino-Ramirez L."/>
            <person name="Landsman D."/>
            <person name="Rodriguez-Kessler M."/>
            <person name="Delgado-Sanchez P."/>
        </authorList>
    </citation>
    <scope>NUCLEOTIDE SEQUENCE</scope>
    <source>
        <tissue evidence="4">Cladode</tissue>
    </source>
</reference>
<dbReference type="Gene3D" id="1.25.40.10">
    <property type="entry name" value="Tetratricopeptide repeat domain"/>
    <property type="match status" value="3"/>
</dbReference>
<organism evidence="4">
    <name type="scientific">Opuntia streptacantha</name>
    <name type="common">Prickly pear cactus</name>
    <name type="synonym">Opuntia cardona</name>
    <dbReference type="NCBI Taxonomy" id="393608"/>
    <lineage>
        <taxon>Eukaryota</taxon>
        <taxon>Viridiplantae</taxon>
        <taxon>Streptophyta</taxon>
        <taxon>Embryophyta</taxon>
        <taxon>Tracheophyta</taxon>
        <taxon>Spermatophyta</taxon>
        <taxon>Magnoliopsida</taxon>
        <taxon>eudicotyledons</taxon>
        <taxon>Gunneridae</taxon>
        <taxon>Pentapetalae</taxon>
        <taxon>Caryophyllales</taxon>
        <taxon>Cactineae</taxon>
        <taxon>Cactaceae</taxon>
        <taxon>Opuntioideae</taxon>
        <taxon>Opuntia</taxon>
    </lineage>
</organism>
<feature type="repeat" description="PPR" evidence="3">
    <location>
        <begin position="221"/>
        <end position="255"/>
    </location>
</feature>
<dbReference type="Pfam" id="PF13041">
    <property type="entry name" value="PPR_2"/>
    <property type="match status" value="2"/>
</dbReference>
<protein>
    <submittedName>
        <fullName evidence="4">Uncharacterized protein</fullName>
    </submittedName>
</protein>
<dbReference type="AlphaFoldDB" id="A0A7C9AG70"/>
<reference evidence="4" key="1">
    <citation type="journal article" date="2013" name="J. Plant Res.">
        <title>Effect of fungi and light on seed germination of three Opuntia species from semiarid lands of central Mexico.</title>
        <authorList>
            <person name="Delgado-Sanchez P."/>
            <person name="Jimenez-Bremont J.F."/>
            <person name="Guerrero-Gonzalez Mde L."/>
            <person name="Flores J."/>
        </authorList>
    </citation>
    <scope>NUCLEOTIDE SEQUENCE</scope>
    <source>
        <tissue evidence="4">Cladode</tissue>
    </source>
</reference>
<accession>A0A7C9AG70</accession>
<feature type="repeat" description="PPR" evidence="3">
    <location>
        <begin position="256"/>
        <end position="290"/>
    </location>
</feature>
<dbReference type="PANTHER" id="PTHR47936">
    <property type="entry name" value="PPR_LONG DOMAIN-CONTAINING PROTEIN"/>
    <property type="match status" value="1"/>
</dbReference>
<sequence>MLLFTHPRGIRLTQLITYYQNTTYLAIAFKSTYQSCLSVEDKREIERITKIINDHPFPDVPLQPVLIQHIPPSKLSVTFVENVLGRLFAAHTNGLKAYEFFKFTLQYPHLHPTPDAFEKTLHILARMRYFDKAWQLMEEIGKLDPSLLTLKSMSIILSKIAKFQAYEDTLEAFERMERRIFAGRTFGTEEFNVLLRVFCTQRQMKEAKSVFNKMHSRFPSNTKTMNILLLGFKESGDVTAVELFYHEMVKRGFRPNSVTYNIRIDAYCKRGCLGDGVRLLQEMERMDCTVTLETITTLIHGAGIARNLTRAWELFGELNARNLCPDVGAYNAMISVLVRCRQVGSALDLMKEMEEKHIEHDGLTYHTLFYGLMKSNGIEGIKGLYEKMVTENFIPKTRTVVMLMKFFCGNYHVDLGLSLWEYMMVKGLCPHEHALALLVTGLCSNGRVKEAFECAKQMLSRGRHMGKPVFYMLERYLREAGEVEKLTKLNEMISKLASVYPPSRIHAFGLASSII</sequence>